<feature type="transmembrane region" description="Helical" evidence="6">
    <location>
        <begin position="76"/>
        <end position="96"/>
    </location>
</feature>
<dbReference type="Proteomes" id="UP000249794">
    <property type="component" value="Unassembled WGS sequence"/>
</dbReference>
<dbReference type="EMBL" id="QBMP01000198">
    <property type="protein sequence ID" value="PZO50087.1"/>
    <property type="molecule type" value="Genomic_DNA"/>
</dbReference>
<keyword evidence="5 6" id="KW-0472">Membrane</keyword>
<evidence type="ECO:0000256" key="3">
    <source>
        <dbReference type="ARBA" id="ARBA00022692"/>
    </source>
</evidence>
<sequence>MLKSWMVIAGVVFAIALVANVIRPKDVKWFRRLQRPSWLTFEKLIPVIWSVVFVCGGWSAYIVWEKAPSWAESGGWMAAYILLELVTVAFTPTLLWSHNLKLGSYVGGAGFVVSLVLALSLLSVSGAAAALLIPYLLWSPIGTLTTWQMDKLN</sequence>
<dbReference type="AlphaFoldDB" id="A0A2W4X3K8"/>
<dbReference type="GO" id="GO:0033013">
    <property type="term" value="P:tetrapyrrole metabolic process"/>
    <property type="evidence" value="ECO:0007669"/>
    <property type="project" value="UniProtKB-ARBA"/>
</dbReference>
<dbReference type="InterPro" id="IPR004307">
    <property type="entry name" value="TspO_MBR"/>
</dbReference>
<dbReference type="CDD" id="cd15904">
    <property type="entry name" value="TSPO_MBR"/>
    <property type="match status" value="1"/>
</dbReference>
<reference evidence="7 8" key="2">
    <citation type="submission" date="2018-06" db="EMBL/GenBank/DDBJ databases">
        <title>Metagenomic assembly of (sub)arctic Cyanobacteria and their associated microbiome from non-axenic cultures.</title>
        <authorList>
            <person name="Baurain D."/>
        </authorList>
    </citation>
    <scope>NUCLEOTIDE SEQUENCE [LARGE SCALE GENOMIC DNA]</scope>
    <source>
        <strain evidence="7">ULC027bin1</strain>
    </source>
</reference>
<dbReference type="GO" id="GO:0016020">
    <property type="term" value="C:membrane"/>
    <property type="evidence" value="ECO:0007669"/>
    <property type="project" value="UniProtKB-SubCell"/>
</dbReference>
<feature type="transmembrane region" description="Helical" evidence="6">
    <location>
        <begin position="6"/>
        <end position="23"/>
    </location>
</feature>
<feature type="transmembrane region" description="Helical" evidence="6">
    <location>
        <begin position="44"/>
        <end position="64"/>
    </location>
</feature>
<evidence type="ECO:0000313" key="7">
    <source>
        <dbReference type="EMBL" id="PZO50087.1"/>
    </source>
</evidence>
<evidence type="ECO:0000313" key="8">
    <source>
        <dbReference type="Proteomes" id="UP000249794"/>
    </source>
</evidence>
<dbReference type="PANTHER" id="PTHR10057:SF0">
    <property type="entry name" value="TRANSLOCATOR PROTEIN"/>
    <property type="match status" value="1"/>
</dbReference>
<accession>A0A2W4X3K8</accession>
<dbReference type="InterPro" id="IPR038330">
    <property type="entry name" value="TspO/MBR-related_sf"/>
</dbReference>
<comment type="similarity">
    <text evidence="2">Belongs to the TspO/BZRP family.</text>
</comment>
<keyword evidence="4 6" id="KW-1133">Transmembrane helix</keyword>
<dbReference type="PANTHER" id="PTHR10057">
    <property type="entry name" value="PERIPHERAL-TYPE BENZODIAZEPINE RECEPTOR"/>
    <property type="match status" value="1"/>
</dbReference>
<proteinExistence type="inferred from homology"/>
<dbReference type="Gene3D" id="1.20.1260.100">
    <property type="entry name" value="TspO/MBR protein"/>
    <property type="match status" value="1"/>
</dbReference>
<evidence type="ECO:0000256" key="1">
    <source>
        <dbReference type="ARBA" id="ARBA00004141"/>
    </source>
</evidence>
<evidence type="ECO:0000256" key="5">
    <source>
        <dbReference type="ARBA" id="ARBA00023136"/>
    </source>
</evidence>
<feature type="transmembrane region" description="Helical" evidence="6">
    <location>
        <begin position="108"/>
        <end position="137"/>
    </location>
</feature>
<evidence type="ECO:0000256" key="6">
    <source>
        <dbReference type="SAM" id="Phobius"/>
    </source>
</evidence>
<reference evidence="8" key="1">
    <citation type="submission" date="2018-04" db="EMBL/GenBank/DDBJ databases">
        <authorList>
            <person name="Cornet L."/>
        </authorList>
    </citation>
    <scope>NUCLEOTIDE SEQUENCE [LARGE SCALE GENOMIC DNA]</scope>
</reference>
<dbReference type="Pfam" id="PF03073">
    <property type="entry name" value="TspO_MBR"/>
    <property type="match status" value="1"/>
</dbReference>
<comment type="caution">
    <text evidence="7">The sequence shown here is derived from an EMBL/GenBank/DDBJ whole genome shotgun (WGS) entry which is preliminary data.</text>
</comment>
<evidence type="ECO:0000256" key="2">
    <source>
        <dbReference type="ARBA" id="ARBA00007524"/>
    </source>
</evidence>
<gene>
    <name evidence="7" type="ORF">DCF15_16305</name>
</gene>
<evidence type="ECO:0000256" key="4">
    <source>
        <dbReference type="ARBA" id="ARBA00022989"/>
    </source>
</evidence>
<name>A0A2W4X3K8_9CYAN</name>
<protein>
    <submittedName>
        <fullName evidence="7">TspO protein</fullName>
    </submittedName>
</protein>
<organism evidence="7 8">
    <name type="scientific">Phormidesmis priestleyi</name>
    <dbReference type="NCBI Taxonomy" id="268141"/>
    <lineage>
        <taxon>Bacteria</taxon>
        <taxon>Bacillati</taxon>
        <taxon>Cyanobacteriota</taxon>
        <taxon>Cyanophyceae</taxon>
        <taxon>Leptolyngbyales</taxon>
        <taxon>Leptolyngbyaceae</taxon>
        <taxon>Phormidesmis</taxon>
    </lineage>
</organism>
<comment type="subcellular location">
    <subcellularLocation>
        <location evidence="1">Membrane</location>
        <topology evidence="1">Multi-pass membrane protein</topology>
    </subcellularLocation>
</comment>
<keyword evidence="3 6" id="KW-0812">Transmembrane</keyword>
<dbReference type="PIRSF" id="PIRSF005859">
    <property type="entry name" value="PBR"/>
    <property type="match status" value="1"/>
</dbReference>